<accession>E0UA53</accession>
<evidence type="ECO:0000313" key="3">
    <source>
        <dbReference type="EMBL" id="ADN16245.1"/>
    </source>
</evidence>
<feature type="coiled-coil region" evidence="1">
    <location>
        <begin position="209"/>
        <end position="236"/>
    </location>
</feature>
<dbReference type="EMBL" id="CP002198">
    <property type="protein sequence ID" value="ADN16245.1"/>
    <property type="molecule type" value="Genomic_DNA"/>
</dbReference>
<dbReference type="AlphaFoldDB" id="E0UA53"/>
<dbReference type="OrthoDB" id="530164at2"/>
<reference evidence="4" key="1">
    <citation type="journal article" date="2011" name="MBio">
        <title>Novel metabolic attributes of the genus Cyanothece, comprising a group of unicellular nitrogen-fixing Cyanobacteria.</title>
        <authorList>
            <person name="Bandyopadhyay A."/>
            <person name="Elvitigala T."/>
            <person name="Welsh E."/>
            <person name="Stockel J."/>
            <person name="Liberton M."/>
            <person name="Min H."/>
            <person name="Sherman L.A."/>
            <person name="Pakrasi H.B."/>
        </authorList>
    </citation>
    <scope>NUCLEOTIDE SEQUENCE [LARGE SCALE GENOMIC DNA]</scope>
    <source>
        <strain evidence="4">PCC 7822</strain>
    </source>
</reference>
<dbReference type="SUPFAM" id="SSF52980">
    <property type="entry name" value="Restriction endonuclease-like"/>
    <property type="match status" value="1"/>
</dbReference>
<sequence>MSQATTPTQQPSITEEEQFIEPDISNITIEDDTPVDSWFSEKQQRLLTASAYSSLKRETPFVVLANVGLFYAEKHPPLVPDVMLSFGVSVPEDWSQKKNRSYFVWNMGKPPEVAIEIVSNTVGNELGSKLEDYARARVAYYVVFDPLRCLKGEVLSVYQLQALRYRRRDDYWMEDIDLGLTLWEGVFEGQPYNWLRWCDSQGNLLLTGDEIAQQERQRAEQERQRADRLAELLRERGIDPEQLSS</sequence>
<dbReference type="eggNOG" id="COG4636">
    <property type="taxonomic scope" value="Bacteria"/>
</dbReference>
<keyword evidence="4" id="KW-1185">Reference proteome</keyword>
<dbReference type="PANTHER" id="PTHR33352">
    <property type="entry name" value="SLR1095 PROTEIN"/>
    <property type="match status" value="1"/>
</dbReference>
<evidence type="ECO:0000313" key="4">
    <source>
        <dbReference type="Proteomes" id="UP000008206"/>
    </source>
</evidence>
<dbReference type="InterPro" id="IPR008538">
    <property type="entry name" value="Uma2"/>
</dbReference>
<dbReference type="Pfam" id="PF05685">
    <property type="entry name" value="Uma2"/>
    <property type="match status" value="1"/>
</dbReference>
<organism evidence="3 4">
    <name type="scientific">Gloeothece verrucosa (strain PCC 7822)</name>
    <name type="common">Cyanothece sp. (strain PCC 7822)</name>
    <dbReference type="NCBI Taxonomy" id="497965"/>
    <lineage>
        <taxon>Bacteria</taxon>
        <taxon>Bacillati</taxon>
        <taxon>Cyanobacteriota</taxon>
        <taxon>Cyanophyceae</taxon>
        <taxon>Oscillatoriophycideae</taxon>
        <taxon>Chroococcales</taxon>
        <taxon>Aphanothecaceae</taxon>
        <taxon>Gloeothece</taxon>
        <taxon>Gloeothece verrucosa</taxon>
    </lineage>
</organism>
<feature type="domain" description="Putative restriction endonuclease" evidence="2">
    <location>
        <begin position="33"/>
        <end position="167"/>
    </location>
</feature>
<dbReference type="InterPro" id="IPR011335">
    <property type="entry name" value="Restrct_endonuc-II-like"/>
</dbReference>
<dbReference type="Gene3D" id="3.90.1570.10">
    <property type="entry name" value="tt1808, chain A"/>
    <property type="match status" value="1"/>
</dbReference>
<dbReference type="HOGENOM" id="CLU_075279_2_0_3"/>
<protein>
    <recommendedName>
        <fullName evidence="2">Putative restriction endonuclease domain-containing protein</fullName>
    </recommendedName>
</protein>
<gene>
    <name evidence="3" type="ordered locus">Cyan7822_4328</name>
</gene>
<dbReference type="RefSeq" id="WP_013324308.1">
    <property type="nucleotide sequence ID" value="NC_014501.1"/>
</dbReference>
<evidence type="ECO:0000259" key="2">
    <source>
        <dbReference type="Pfam" id="PF05685"/>
    </source>
</evidence>
<dbReference type="KEGG" id="cyj:Cyan7822_4328"/>
<evidence type="ECO:0000256" key="1">
    <source>
        <dbReference type="SAM" id="Coils"/>
    </source>
</evidence>
<dbReference type="Proteomes" id="UP000008206">
    <property type="component" value="Chromosome"/>
</dbReference>
<keyword evidence="1" id="KW-0175">Coiled coil</keyword>
<dbReference type="CDD" id="cd06260">
    <property type="entry name" value="DUF820-like"/>
    <property type="match status" value="1"/>
</dbReference>
<proteinExistence type="predicted"/>
<name>E0UA53_GLOV7</name>
<dbReference type="STRING" id="497965.Cyan7822_4328"/>
<dbReference type="PANTHER" id="PTHR33352:SF3">
    <property type="entry name" value="SLR1612 PROTEIN"/>
    <property type="match status" value="1"/>
</dbReference>
<dbReference type="InterPro" id="IPR012296">
    <property type="entry name" value="Nuclease_put_TT1808"/>
</dbReference>